<evidence type="ECO:0000313" key="3">
    <source>
        <dbReference type="Proteomes" id="UP000295832"/>
    </source>
</evidence>
<organism evidence="2 3">
    <name type="scientific">Orenia marismortui</name>
    <dbReference type="NCBI Taxonomy" id="46469"/>
    <lineage>
        <taxon>Bacteria</taxon>
        <taxon>Bacillati</taxon>
        <taxon>Bacillota</taxon>
        <taxon>Clostridia</taxon>
        <taxon>Halanaerobiales</taxon>
        <taxon>Halobacteroidaceae</taxon>
        <taxon>Orenia</taxon>
    </lineage>
</organism>
<dbReference type="InterPro" id="IPR050708">
    <property type="entry name" value="T6SS_VgrG/RHS"/>
</dbReference>
<dbReference type="STRING" id="926561.GCA_000379025_02905"/>
<gene>
    <name evidence="2" type="ORF">C7959_1157</name>
</gene>
<sequence length="228" mass="25245">MLGTRSYTPYGMVRSTTGSFNTKLGFIGRNQSSTTGLTYIRARYYDASVGRFTRVDLIKDGLNWYGYVGGNPIRYYDPYGLFSMSCPIVQSALERLAMTWGTAFAEPTPIGEVIAIGVSGGIIINGAWDIYTYNKGASDDGRGKRDIDDVDDPAEWPDNPDDWVPPKGINEGTKTKDATNGEHRQWKDEDGNILRRWDKSGREGGKERGPHWHDSKGNHIDPGGGINN</sequence>
<dbReference type="PANTHER" id="PTHR32305">
    <property type="match status" value="1"/>
</dbReference>
<evidence type="ECO:0000313" key="2">
    <source>
        <dbReference type="EMBL" id="TDX51131.1"/>
    </source>
</evidence>
<proteinExistence type="predicted"/>
<dbReference type="AlphaFoldDB" id="A0A4R8H6Z2"/>
<dbReference type="Gene3D" id="2.180.10.10">
    <property type="entry name" value="RHS repeat-associated core"/>
    <property type="match status" value="1"/>
</dbReference>
<protein>
    <submittedName>
        <fullName evidence="2">RHS repeat-associated protein</fullName>
    </submittedName>
</protein>
<name>A0A4R8H6Z2_9FIRM</name>
<dbReference type="EMBL" id="SOEG01000015">
    <property type="protein sequence ID" value="TDX51131.1"/>
    <property type="molecule type" value="Genomic_DNA"/>
</dbReference>
<feature type="compositionally biased region" description="Acidic residues" evidence="1">
    <location>
        <begin position="148"/>
        <end position="161"/>
    </location>
</feature>
<feature type="region of interest" description="Disordered" evidence="1">
    <location>
        <begin position="139"/>
        <end position="228"/>
    </location>
</feature>
<evidence type="ECO:0000256" key="1">
    <source>
        <dbReference type="SAM" id="MobiDB-lite"/>
    </source>
</evidence>
<reference evidence="2 3" key="1">
    <citation type="submission" date="2019-03" db="EMBL/GenBank/DDBJ databases">
        <title>Subsurface microbial communities from deep shales in Ohio and West Virginia, USA.</title>
        <authorList>
            <person name="Wrighton K."/>
        </authorList>
    </citation>
    <scope>NUCLEOTIDE SEQUENCE [LARGE SCALE GENOMIC DNA]</scope>
    <source>
        <strain evidence="2 3">MSL 6dP</strain>
    </source>
</reference>
<dbReference type="RefSeq" id="WP_166667937.1">
    <property type="nucleotide sequence ID" value="NZ_SOEG01000015.1"/>
</dbReference>
<feature type="compositionally biased region" description="Basic and acidic residues" evidence="1">
    <location>
        <begin position="173"/>
        <end position="219"/>
    </location>
</feature>
<accession>A0A4R8H6Z2</accession>
<dbReference type="InterPro" id="IPR022385">
    <property type="entry name" value="Rhs_assc_core"/>
</dbReference>
<dbReference type="PANTHER" id="PTHR32305:SF15">
    <property type="entry name" value="PROTEIN RHSA-RELATED"/>
    <property type="match status" value="1"/>
</dbReference>
<comment type="caution">
    <text evidence="2">The sequence shown here is derived from an EMBL/GenBank/DDBJ whole genome shotgun (WGS) entry which is preliminary data.</text>
</comment>
<keyword evidence="3" id="KW-1185">Reference proteome</keyword>
<dbReference type="NCBIfam" id="TIGR03696">
    <property type="entry name" value="Rhs_assc_core"/>
    <property type="match status" value="1"/>
</dbReference>
<dbReference type="Proteomes" id="UP000295832">
    <property type="component" value="Unassembled WGS sequence"/>
</dbReference>